<dbReference type="EMBL" id="CP031778">
    <property type="protein sequence ID" value="QDZ77039.1"/>
    <property type="molecule type" value="Genomic_DNA"/>
</dbReference>
<evidence type="ECO:0000313" key="2">
    <source>
        <dbReference type="Proteomes" id="UP000321735"/>
    </source>
</evidence>
<accession>A0A9X7M1E7</accession>
<gene>
    <name evidence="1" type="ORF">D0437_30180</name>
</gene>
<evidence type="ECO:0000313" key="1">
    <source>
        <dbReference type="EMBL" id="QDZ77039.1"/>
    </source>
</evidence>
<proteinExistence type="predicted"/>
<organism evidence="1 2">
    <name type="scientific">Bacillus cereus</name>
    <dbReference type="NCBI Taxonomy" id="1396"/>
    <lineage>
        <taxon>Bacteria</taxon>
        <taxon>Bacillati</taxon>
        <taxon>Bacillota</taxon>
        <taxon>Bacilli</taxon>
        <taxon>Bacillales</taxon>
        <taxon>Bacillaceae</taxon>
        <taxon>Bacillus</taxon>
        <taxon>Bacillus cereus group</taxon>
    </lineage>
</organism>
<protein>
    <submittedName>
        <fullName evidence="1">Uncharacterized protein</fullName>
    </submittedName>
</protein>
<sequence>MRLINMFLFQNISIHCNIVKAVNKPFRSSETLFFFISLIYSFLEPKASVSLIKTRQNKGGEQLGFF</sequence>
<dbReference type="Proteomes" id="UP000321735">
    <property type="component" value="Chromosome"/>
</dbReference>
<dbReference type="AlphaFoldDB" id="A0A9X7M1E7"/>
<reference evidence="1 2" key="1">
    <citation type="journal article" date="2019" name="Ecotoxicol. Environ. Saf.">
        <title>Microbial characterization of heavy metal resistant bacterial strains isolated from an electroplating wastewater treatment plant.</title>
        <authorList>
            <person name="Cai X."/>
            <person name="Zheng X."/>
            <person name="Zhang D."/>
            <person name="Iqbal W."/>
            <person name="Liu C."/>
            <person name="Yang B."/>
            <person name="Zhao X."/>
            <person name="Lu X."/>
            <person name="Mao Y."/>
        </authorList>
    </citation>
    <scope>NUCLEOTIDE SEQUENCE [LARGE SCALE GENOMIC DNA]</scope>
    <source>
        <strain evidence="1 2">Co1-1</strain>
    </source>
</reference>
<name>A0A9X7M1E7_BACCE</name>